<dbReference type="Gramene" id="TraesARI7B03G04311620.1">
    <property type="protein sequence ID" value="TraesARI7B03G04311620.1.CDS1"/>
    <property type="gene ID" value="TraesARI7B03G04311620"/>
</dbReference>
<dbReference type="Gramene" id="TraesCS5B03G1158300.1">
    <property type="protein sequence ID" value="TraesCS5B03G1158300.1.CDS1"/>
    <property type="gene ID" value="TraesCS5B03G1158300"/>
</dbReference>
<dbReference type="Gramene" id="TraesCAD_scaffold_009454_01G000100.1">
    <property type="protein sequence ID" value="TraesCAD_scaffold_009454_01G000100.1"/>
    <property type="gene ID" value="TraesCAD_scaffold_009454_01G000100"/>
</dbReference>
<keyword evidence="2" id="KW-1185">Reference proteome</keyword>
<evidence type="ECO:0000313" key="2">
    <source>
        <dbReference type="Proteomes" id="UP000019116"/>
    </source>
</evidence>
<dbReference type="Gramene" id="TraesPARA_EIv1.0_1741920.1">
    <property type="protein sequence ID" value="TraesPARA_EIv1.0_1741920.1.CDS1"/>
    <property type="gene ID" value="TraesPARA_EIv1.0_1741920"/>
</dbReference>
<protein>
    <submittedName>
        <fullName evidence="1">Uncharacterized protein</fullName>
    </submittedName>
</protein>
<dbReference type="Gramene" id="TraesJUL5B03G03012870.1">
    <property type="protein sequence ID" value="TraesJUL5B03G03012870.1.CDS1"/>
    <property type="gene ID" value="TraesJUL5B03G03012870"/>
</dbReference>
<dbReference type="Proteomes" id="UP000019116">
    <property type="component" value="Chromosome 5B"/>
</dbReference>
<dbReference type="Gramene" id="TraesLDM5B03G02995220.1">
    <property type="protein sequence ID" value="TraesLDM5B03G02995220.1.CDS1"/>
    <property type="gene ID" value="TraesLDM5B03G02995220"/>
</dbReference>
<dbReference type="Gramene" id="TraesLAC5B03G02946560.1">
    <property type="protein sequence ID" value="TraesLAC5B03G02946560.1.CDS1"/>
    <property type="gene ID" value="TraesLAC5B03G02946560"/>
</dbReference>
<dbReference type="OrthoDB" id="675134at2759"/>
<reference evidence="1" key="1">
    <citation type="submission" date="2018-08" db="EMBL/GenBank/DDBJ databases">
        <authorList>
            <person name="Rossello M."/>
        </authorList>
    </citation>
    <scope>NUCLEOTIDE SEQUENCE [LARGE SCALE GENOMIC DNA]</scope>
    <source>
        <strain evidence="1">cv. Chinese Spring</strain>
    </source>
</reference>
<organism evidence="1">
    <name type="scientific">Triticum aestivum</name>
    <name type="common">Wheat</name>
    <dbReference type="NCBI Taxonomy" id="4565"/>
    <lineage>
        <taxon>Eukaryota</taxon>
        <taxon>Viridiplantae</taxon>
        <taxon>Streptophyta</taxon>
        <taxon>Embryophyta</taxon>
        <taxon>Tracheophyta</taxon>
        <taxon>Spermatophyta</taxon>
        <taxon>Magnoliopsida</taxon>
        <taxon>Liliopsida</taxon>
        <taxon>Poales</taxon>
        <taxon>Poaceae</taxon>
        <taxon>BOP clade</taxon>
        <taxon>Pooideae</taxon>
        <taxon>Triticodae</taxon>
        <taxon>Triticeae</taxon>
        <taxon>Triticinae</taxon>
        <taxon>Triticum</taxon>
    </lineage>
</organism>
<dbReference type="PANTHER" id="PTHR34303">
    <property type="entry name" value="OS01G0890400 PROTEIN-RELATED"/>
    <property type="match status" value="1"/>
</dbReference>
<accession>A0A3B6LVZ4</accession>
<dbReference type="AlphaFoldDB" id="A0A3B6LVZ4"/>
<dbReference type="Gramene" id="TraesMAC5B03G02989700.1">
    <property type="protein sequence ID" value="TraesMAC5B03G02989700.1.CDS1"/>
    <property type="gene ID" value="TraesMAC5B03G02989700"/>
</dbReference>
<dbReference type="PANTHER" id="PTHR34303:SF6">
    <property type="entry name" value="OS01G0890400 PROTEIN"/>
    <property type="match status" value="1"/>
</dbReference>
<dbReference type="Gramene" id="TraesCLE_scaffold_013411_01G000100.1">
    <property type="protein sequence ID" value="TraesCLE_scaffold_013411_01G000100.1"/>
    <property type="gene ID" value="TraesCLE_scaffold_013411_01G000100"/>
</dbReference>
<dbReference type="Gramene" id="TraesROB_scaffold_024270_01G000100.1">
    <property type="protein sequence ID" value="TraesROB_scaffold_024270_01G000100.1"/>
    <property type="gene ID" value="TraesROB_scaffold_024270_01G000100"/>
</dbReference>
<dbReference type="Gramene" id="TraesSYM7B03G04027860.1">
    <property type="protein sequence ID" value="TraesSYM7B03G04027860.1.CDS1"/>
    <property type="gene ID" value="TraesSYM7B03G04027860"/>
</dbReference>
<dbReference type="Gramene" id="TraesWEE_scaffold_009722_01G000100.1">
    <property type="protein sequence ID" value="TraesWEE_scaffold_009722_01G000100.1"/>
    <property type="gene ID" value="TraesWEE_scaffold_009722_01G000100"/>
</dbReference>
<evidence type="ECO:0000313" key="1">
    <source>
        <dbReference type="EnsemblPlants" id="TraesCS5B02G474000.1.cds1"/>
    </source>
</evidence>
<name>A0A3B6LVZ4_WHEAT</name>
<dbReference type="Gramene" id="TraesNOR5B03G03020220.1">
    <property type="protein sequence ID" value="TraesNOR5B03G03020220.1.CDS1"/>
    <property type="gene ID" value="TraesNOR5B03G03020220"/>
</dbReference>
<dbReference type="Gramene" id="TraesCS5B02G474000.1">
    <property type="protein sequence ID" value="TraesCS5B02G474000.1.cds1"/>
    <property type="gene ID" value="TraesCS5B02G474000"/>
</dbReference>
<dbReference type="EnsemblPlants" id="TraesCS5B02G474000.1">
    <property type="protein sequence ID" value="TraesCS5B02G474000.1.cds1"/>
    <property type="gene ID" value="TraesCS5B02G474000"/>
</dbReference>
<reference evidence="1" key="2">
    <citation type="submission" date="2018-10" db="UniProtKB">
        <authorList>
            <consortium name="EnsemblPlants"/>
        </authorList>
    </citation>
    <scope>IDENTIFICATION</scope>
</reference>
<proteinExistence type="predicted"/>
<sequence length="270" mass="30173">MAARTTVPLLPEGATALRIPTDRPAFYDIFKGYDVLPAATAVRLAVPPSQTPRSRPELAYVTLRRSPEEVLYAKRFAYAYITPGPGTETAPFIRRVFRALAPDLPQTFEVFPSCGYGDATLRFGTPAEREAAMRRQPFEVDGVTVKLLRDTESVPNVPDVSEIDCMAHVALHDYPVEQRTAEDIEDNCRRFGFLREIDPACFTAPDLSTVRVVLELGHPREIPRELRIGYMFDDSSSVVPVQIVKVWNCAHSYNARGRYVRLFQAPAASA</sequence>